<keyword evidence="4" id="KW-1185">Reference proteome</keyword>
<organism evidence="3 4">
    <name type="scientific">Pontibacter arcticus</name>
    <dbReference type="NCBI Taxonomy" id="2080288"/>
    <lineage>
        <taxon>Bacteria</taxon>
        <taxon>Pseudomonadati</taxon>
        <taxon>Bacteroidota</taxon>
        <taxon>Cytophagia</taxon>
        <taxon>Cytophagales</taxon>
        <taxon>Hymenobacteraceae</taxon>
        <taxon>Pontibacter</taxon>
    </lineage>
</organism>
<reference evidence="3 4" key="2">
    <citation type="submission" date="2018-07" db="EMBL/GenBank/DDBJ databases">
        <title>Pontibacter sp. 2b14 genomic sequence and assembly.</title>
        <authorList>
            <person name="Du Z.-J."/>
        </authorList>
    </citation>
    <scope>NUCLEOTIDE SEQUENCE [LARGE SCALE GENOMIC DNA]</scope>
    <source>
        <strain evidence="3 4">2b14</strain>
    </source>
</reference>
<feature type="domain" description="Outer membrane protein beta-barrel" evidence="2">
    <location>
        <begin position="24"/>
        <end position="169"/>
    </location>
</feature>
<dbReference type="InterPro" id="IPR011250">
    <property type="entry name" value="OMP/PagP_B-barrel"/>
</dbReference>
<feature type="chain" id="PRO_5016941526" evidence="1">
    <location>
        <begin position="21"/>
        <end position="204"/>
    </location>
</feature>
<dbReference type="InterPro" id="IPR025665">
    <property type="entry name" value="Beta-barrel_OMP_2"/>
</dbReference>
<accession>A0A364RB35</accession>
<protein>
    <submittedName>
        <fullName evidence="3">PorT family protein</fullName>
    </submittedName>
</protein>
<dbReference type="RefSeq" id="WP_112306755.1">
    <property type="nucleotide sequence ID" value="NZ_QMDV01000005.1"/>
</dbReference>
<dbReference type="Proteomes" id="UP000251692">
    <property type="component" value="Unassembled WGS sequence"/>
</dbReference>
<comment type="caution">
    <text evidence="3">The sequence shown here is derived from an EMBL/GenBank/DDBJ whole genome shotgun (WGS) entry which is preliminary data.</text>
</comment>
<evidence type="ECO:0000259" key="2">
    <source>
        <dbReference type="Pfam" id="PF13568"/>
    </source>
</evidence>
<feature type="signal peptide" evidence="1">
    <location>
        <begin position="1"/>
        <end position="20"/>
    </location>
</feature>
<evidence type="ECO:0000313" key="3">
    <source>
        <dbReference type="EMBL" id="RAU81465.1"/>
    </source>
</evidence>
<sequence length="204" mass="22108">MKKSLFLVLFAFLTTVAAQAQMAAPTFGVRVGANYSGFSGDDVNDDMERQFGFHGGLTANFPLTDDGFLSLQPEVLYSMKGSKFEFNNGDFKTKLSYIDVPVLARINAGPLYFEGGPQFSYRIGGEQENTVGSVTVTNDDLDQYRKTAFGYAAGVGIGTPMGVSIGVRYNGDFTKLNDADNDADAPEIRNSVFMLTLAYSFGAR</sequence>
<dbReference type="SUPFAM" id="SSF56925">
    <property type="entry name" value="OMPA-like"/>
    <property type="match status" value="1"/>
</dbReference>
<evidence type="ECO:0000313" key="4">
    <source>
        <dbReference type="Proteomes" id="UP000251692"/>
    </source>
</evidence>
<dbReference type="Pfam" id="PF13568">
    <property type="entry name" value="OMP_b-brl_2"/>
    <property type="match status" value="1"/>
</dbReference>
<dbReference type="AlphaFoldDB" id="A0A364RB35"/>
<dbReference type="EMBL" id="QMDV01000005">
    <property type="protein sequence ID" value="RAU81465.1"/>
    <property type="molecule type" value="Genomic_DNA"/>
</dbReference>
<reference evidence="3 4" key="1">
    <citation type="submission" date="2018-06" db="EMBL/GenBank/DDBJ databases">
        <authorList>
            <person name="Liu Z.-W."/>
        </authorList>
    </citation>
    <scope>NUCLEOTIDE SEQUENCE [LARGE SCALE GENOMIC DNA]</scope>
    <source>
        <strain evidence="3 4">2b14</strain>
    </source>
</reference>
<name>A0A364RB35_9BACT</name>
<dbReference type="OrthoDB" id="947434at2"/>
<gene>
    <name evidence="3" type="ORF">DP923_15240</name>
</gene>
<proteinExistence type="predicted"/>
<keyword evidence="1" id="KW-0732">Signal</keyword>
<evidence type="ECO:0000256" key="1">
    <source>
        <dbReference type="SAM" id="SignalP"/>
    </source>
</evidence>